<dbReference type="AlphaFoldDB" id="A0A521FJ85"/>
<keyword evidence="2" id="KW-1185">Reference proteome</keyword>
<dbReference type="Proteomes" id="UP000320300">
    <property type="component" value="Unassembled WGS sequence"/>
</dbReference>
<dbReference type="EMBL" id="FXTN01000013">
    <property type="protein sequence ID" value="SMO96267.1"/>
    <property type="molecule type" value="Genomic_DNA"/>
</dbReference>
<proteinExistence type="predicted"/>
<evidence type="ECO:0000313" key="1">
    <source>
        <dbReference type="EMBL" id="SMO96267.1"/>
    </source>
</evidence>
<organism evidence="1 2">
    <name type="scientific">Pedobacter westerhofensis</name>
    <dbReference type="NCBI Taxonomy" id="425512"/>
    <lineage>
        <taxon>Bacteria</taxon>
        <taxon>Pseudomonadati</taxon>
        <taxon>Bacteroidota</taxon>
        <taxon>Sphingobacteriia</taxon>
        <taxon>Sphingobacteriales</taxon>
        <taxon>Sphingobacteriaceae</taxon>
        <taxon>Pedobacter</taxon>
    </lineage>
</organism>
<protein>
    <submittedName>
        <fullName evidence="1">Uncharacterized protein</fullName>
    </submittedName>
</protein>
<reference evidence="1 2" key="1">
    <citation type="submission" date="2017-05" db="EMBL/GenBank/DDBJ databases">
        <authorList>
            <person name="Varghese N."/>
            <person name="Submissions S."/>
        </authorList>
    </citation>
    <scope>NUCLEOTIDE SEQUENCE [LARGE SCALE GENOMIC DNA]</scope>
    <source>
        <strain evidence="1 2">DSM 19036</strain>
    </source>
</reference>
<sequence>MKGEEIHAAKIDSDILIRRATAGNQYYRNSLGQIPLELNNRKLIELMRNAAEMYPDNLIFFYELIKSLKKEDNPKETCAVANSFSAHKIRFHILRSVYFKQLNEYEREQQEMFRAFNNGLGLFDASKTYDLEIGQRPYYAQLLMSHASATNNTFIPSDFDKEKTAAFLDTVYCSIPEYRSATGGTKKILEASRAKEYARSLGNIEEYLHLLENSNLPGPLISFEVLDRIECLFILKRADEAIDYAKKVTATGDLKIQNVNDGAHINYANRCIKTIYNIADAIIEGC</sequence>
<accession>A0A521FJ85</accession>
<name>A0A521FJ85_9SPHI</name>
<evidence type="ECO:0000313" key="2">
    <source>
        <dbReference type="Proteomes" id="UP000320300"/>
    </source>
</evidence>
<gene>
    <name evidence="1" type="ORF">SAMN06265348_11329</name>
</gene>
<dbReference type="RefSeq" id="WP_142530467.1">
    <property type="nucleotide sequence ID" value="NZ_CBCSJO010000012.1"/>
</dbReference>